<keyword evidence="10" id="KW-1185">Reference proteome</keyword>
<dbReference type="InterPro" id="IPR014349">
    <property type="entry name" value="Rieske_Fe-S_prot"/>
</dbReference>
<evidence type="ECO:0000256" key="6">
    <source>
        <dbReference type="ARBA" id="ARBA00034078"/>
    </source>
</evidence>
<gene>
    <name evidence="9" type="ORF">FHS68_004743</name>
</gene>
<dbReference type="InterPro" id="IPR036922">
    <property type="entry name" value="Rieske_2Fe-2S_sf"/>
</dbReference>
<dbReference type="CDD" id="cd03467">
    <property type="entry name" value="Rieske"/>
    <property type="match status" value="1"/>
</dbReference>
<name>A0ABX0UUI1_9BACT</name>
<comment type="caution">
    <text evidence="9">The sequence shown here is derived from an EMBL/GenBank/DDBJ whole genome shotgun (WGS) entry which is preliminary data.</text>
</comment>
<dbReference type="PROSITE" id="PS51296">
    <property type="entry name" value="RIESKE"/>
    <property type="match status" value="1"/>
</dbReference>
<evidence type="ECO:0000256" key="4">
    <source>
        <dbReference type="ARBA" id="ARBA00023014"/>
    </source>
</evidence>
<protein>
    <submittedName>
        <fullName evidence="9">Cytochrome b6-f complex iron-sulfur subunit</fullName>
    </submittedName>
</protein>
<organism evidence="9 10">
    <name type="scientific">Dyadobacter arcticus</name>
    <dbReference type="NCBI Taxonomy" id="1078754"/>
    <lineage>
        <taxon>Bacteria</taxon>
        <taxon>Pseudomonadati</taxon>
        <taxon>Bacteroidota</taxon>
        <taxon>Cytophagia</taxon>
        <taxon>Cytophagales</taxon>
        <taxon>Spirosomataceae</taxon>
        <taxon>Dyadobacter</taxon>
    </lineage>
</organism>
<feature type="region of interest" description="Disordered" evidence="7">
    <location>
        <begin position="32"/>
        <end position="51"/>
    </location>
</feature>
<evidence type="ECO:0000259" key="8">
    <source>
        <dbReference type="PROSITE" id="PS51296"/>
    </source>
</evidence>
<dbReference type="Proteomes" id="UP001179181">
    <property type="component" value="Unassembled WGS sequence"/>
</dbReference>
<keyword evidence="4" id="KW-0411">Iron-sulfur</keyword>
<accession>A0ABX0UUI1</accession>
<comment type="cofactor">
    <cofactor evidence="6">
        <name>[2Fe-2S] cluster</name>
        <dbReference type="ChEBI" id="CHEBI:190135"/>
    </cofactor>
</comment>
<sequence>MKRGEFLRSLGLSTSTLMAFYCLGTTMTACGSSDDDPDPDPTPGGGNAGTGIIGTISGSAVNFTVDLTKVTAVKAAGGFQVIGDTIVAHTNSGSYIALSKTCTHQGTTIGFRAAQNDFLCPNHGSQFSTTGSVEEGPATTALKVYKTTLSADGNTLTVTA</sequence>
<dbReference type="Pfam" id="PF00355">
    <property type="entry name" value="Rieske"/>
    <property type="match status" value="1"/>
</dbReference>
<dbReference type="InterPro" id="IPR005805">
    <property type="entry name" value="Rieske_Fe-S_prot_C"/>
</dbReference>
<reference evidence="9 10" key="1">
    <citation type="submission" date="2020-03" db="EMBL/GenBank/DDBJ databases">
        <title>Genomic Encyclopedia of Type Strains, Phase IV (KMG-IV): sequencing the most valuable type-strain genomes for metagenomic binning, comparative biology and taxonomic classification.</title>
        <authorList>
            <person name="Goeker M."/>
        </authorList>
    </citation>
    <scope>NUCLEOTIDE SEQUENCE [LARGE SCALE GENOMIC DNA]</scope>
    <source>
        <strain evidence="9 10">DSM 102865</strain>
    </source>
</reference>
<evidence type="ECO:0000256" key="5">
    <source>
        <dbReference type="ARBA" id="ARBA00023157"/>
    </source>
</evidence>
<evidence type="ECO:0000256" key="3">
    <source>
        <dbReference type="ARBA" id="ARBA00023004"/>
    </source>
</evidence>
<evidence type="ECO:0000313" key="10">
    <source>
        <dbReference type="Proteomes" id="UP001179181"/>
    </source>
</evidence>
<evidence type="ECO:0000256" key="2">
    <source>
        <dbReference type="ARBA" id="ARBA00022723"/>
    </source>
</evidence>
<proteinExistence type="predicted"/>
<keyword evidence="5" id="KW-1015">Disulfide bond</keyword>
<dbReference type="EMBL" id="JAASQJ010000005">
    <property type="protein sequence ID" value="NIJ55554.1"/>
    <property type="molecule type" value="Genomic_DNA"/>
</dbReference>
<evidence type="ECO:0000256" key="7">
    <source>
        <dbReference type="SAM" id="MobiDB-lite"/>
    </source>
</evidence>
<dbReference type="PANTHER" id="PTHR10134">
    <property type="entry name" value="CYTOCHROME B-C1 COMPLEX SUBUNIT RIESKE, MITOCHONDRIAL"/>
    <property type="match status" value="1"/>
</dbReference>
<evidence type="ECO:0000256" key="1">
    <source>
        <dbReference type="ARBA" id="ARBA00022714"/>
    </source>
</evidence>
<dbReference type="InterPro" id="IPR017941">
    <property type="entry name" value="Rieske_2Fe-2S"/>
</dbReference>
<dbReference type="PROSITE" id="PS51257">
    <property type="entry name" value="PROKAR_LIPOPROTEIN"/>
    <property type="match status" value="1"/>
</dbReference>
<dbReference type="PRINTS" id="PR00162">
    <property type="entry name" value="RIESKE"/>
</dbReference>
<keyword evidence="2" id="KW-0479">Metal-binding</keyword>
<evidence type="ECO:0000313" key="9">
    <source>
        <dbReference type="EMBL" id="NIJ55554.1"/>
    </source>
</evidence>
<keyword evidence="3" id="KW-0408">Iron</keyword>
<dbReference type="Gene3D" id="2.102.10.10">
    <property type="entry name" value="Rieske [2Fe-2S] iron-sulphur domain"/>
    <property type="match status" value="1"/>
</dbReference>
<dbReference type="RefSeq" id="WP_229212032.1">
    <property type="nucleotide sequence ID" value="NZ_JAASQJ010000005.1"/>
</dbReference>
<feature type="domain" description="Rieske" evidence="8">
    <location>
        <begin position="84"/>
        <end position="156"/>
    </location>
</feature>
<dbReference type="SUPFAM" id="SSF50022">
    <property type="entry name" value="ISP domain"/>
    <property type="match status" value="1"/>
</dbReference>
<keyword evidence="1" id="KW-0001">2Fe-2S</keyword>